<dbReference type="Proteomes" id="UP000186922">
    <property type="component" value="Unassembled WGS sequence"/>
</dbReference>
<organism evidence="2 3">
    <name type="scientific">Ramazzottius varieornatus</name>
    <name type="common">Water bear</name>
    <name type="synonym">Tardigrade</name>
    <dbReference type="NCBI Taxonomy" id="947166"/>
    <lineage>
        <taxon>Eukaryota</taxon>
        <taxon>Metazoa</taxon>
        <taxon>Ecdysozoa</taxon>
        <taxon>Tardigrada</taxon>
        <taxon>Eutardigrada</taxon>
        <taxon>Parachela</taxon>
        <taxon>Hypsibioidea</taxon>
        <taxon>Ramazzottiidae</taxon>
        <taxon>Ramazzottius</taxon>
    </lineage>
</organism>
<dbReference type="OrthoDB" id="19830at2759"/>
<accession>A0A1D1UM87</accession>
<dbReference type="InterPro" id="IPR034913">
    <property type="entry name" value="mS27/PTCD2"/>
</dbReference>
<dbReference type="PANTHER" id="PTHR21393:SF0">
    <property type="entry name" value="SMALL RIBOSOMAL SUBUNIT PROTEIN MS27"/>
    <property type="match status" value="1"/>
</dbReference>
<name>A0A1D1UM87_RAMVA</name>
<comment type="caution">
    <text evidence="2">The sequence shown here is derived from an EMBL/GenBank/DDBJ whole genome shotgun (WGS) entry which is preliminary data.</text>
</comment>
<evidence type="ECO:0008006" key="4">
    <source>
        <dbReference type="Google" id="ProtNLM"/>
    </source>
</evidence>
<dbReference type="InterPro" id="IPR019266">
    <property type="entry name" value="Ribosomal_mS27"/>
</dbReference>
<dbReference type="AlphaFoldDB" id="A0A1D1UM87"/>
<evidence type="ECO:0000313" key="3">
    <source>
        <dbReference type="Proteomes" id="UP000186922"/>
    </source>
</evidence>
<gene>
    <name evidence="2" type="primary">RvY_02953-1</name>
    <name evidence="2" type="synonym">RvY_02953.1</name>
    <name evidence="2" type="ORF">RvY_02953</name>
</gene>
<reference evidence="2 3" key="1">
    <citation type="journal article" date="2016" name="Nat. Commun.">
        <title>Extremotolerant tardigrade genome and improved radiotolerance of human cultured cells by tardigrade-unique protein.</title>
        <authorList>
            <person name="Hashimoto T."/>
            <person name="Horikawa D.D."/>
            <person name="Saito Y."/>
            <person name="Kuwahara H."/>
            <person name="Kozuka-Hata H."/>
            <person name="Shin-I T."/>
            <person name="Minakuchi Y."/>
            <person name="Ohishi K."/>
            <person name="Motoyama A."/>
            <person name="Aizu T."/>
            <person name="Enomoto A."/>
            <person name="Kondo K."/>
            <person name="Tanaka S."/>
            <person name="Hara Y."/>
            <person name="Koshikawa S."/>
            <person name="Sagara H."/>
            <person name="Miura T."/>
            <person name="Yokobori S."/>
            <person name="Miyagawa K."/>
            <person name="Suzuki Y."/>
            <person name="Kubo T."/>
            <person name="Oyama M."/>
            <person name="Kohara Y."/>
            <person name="Fujiyama A."/>
            <person name="Arakawa K."/>
            <person name="Katayama T."/>
            <person name="Toyoda A."/>
            <person name="Kunieda T."/>
        </authorList>
    </citation>
    <scope>NUCLEOTIDE SEQUENCE [LARGE SCALE GENOMIC DNA]</scope>
    <source>
        <strain evidence="2 3">YOKOZUNA-1</strain>
    </source>
</reference>
<proteinExistence type="predicted"/>
<dbReference type="PANTHER" id="PTHR21393">
    <property type="entry name" value="MITOCHONDRIAL 28S RIBOSOMAL PROTEIN S27"/>
    <property type="match status" value="1"/>
</dbReference>
<dbReference type="EMBL" id="BDGG01000001">
    <property type="protein sequence ID" value="GAU90551.1"/>
    <property type="molecule type" value="Genomic_DNA"/>
</dbReference>
<dbReference type="GO" id="GO:0005739">
    <property type="term" value="C:mitochondrion"/>
    <property type="evidence" value="ECO:0007669"/>
    <property type="project" value="UniProtKB-SubCell"/>
</dbReference>
<dbReference type="STRING" id="947166.A0A1D1UM87"/>
<sequence>MALRGGSSLLTRGTRHPVFRSWSGVRSYRFLPSSYHLEDVWQKRLTTPLMRDIRIEEFYVELRKKFEADKSGSPLDMDIFANGVVQPDSLLHLEELLAYFRKSRNTKFMRRSTSDAVVRAFMDQGYYEELMKIIDNKVIYGIFLDYYTANLLMDKSLELKRYPDAVRVAIDFMLQEDFGHPLTRNLSLYSCLAFLQNPDWTALAPLNPPVPPPDTGEEVLVYVPFLKNEFFDDHFDLTDPKARLGKTLMTAGAQSNDLLGRSARLMGAGLYKKWEKGVKILTNLNTASADNGTVLSEAVDSFLEALKQQPEPPEDEKVAAERLSWVGKAEELQRSLRPAGKLKEGKLLDLAEAEVKKVVEQSAETDISTQQSLYEKWMTQRENEVNRQMRQFELTERLKQLQAKRQQLQAEEDVLFFFERKNQWEKMLSPEARRSLLDQQVRDGSHYDYRVEDPAYHVEQIKPPTTWTKTRYWKTHQDKYDEKKKAIIERFGADSLY</sequence>
<comment type="subcellular location">
    <subcellularLocation>
        <location evidence="1">Mitochondrion</location>
    </subcellularLocation>
</comment>
<dbReference type="Pfam" id="PF10037">
    <property type="entry name" value="MRP-S27"/>
    <property type="match status" value="1"/>
</dbReference>
<evidence type="ECO:0000256" key="1">
    <source>
        <dbReference type="ARBA" id="ARBA00004173"/>
    </source>
</evidence>
<evidence type="ECO:0000313" key="2">
    <source>
        <dbReference type="EMBL" id="GAU90551.1"/>
    </source>
</evidence>
<protein>
    <recommendedName>
        <fullName evidence="4">28S ribosomal protein S27, mitochondrial</fullName>
    </recommendedName>
</protein>
<keyword evidence="3" id="KW-1185">Reference proteome</keyword>